<dbReference type="PANTHER" id="PTHR12215">
    <property type="entry name" value="PHOSPHOPANTETHEINE TRANSFERASE"/>
    <property type="match status" value="1"/>
</dbReference>
<dbReference type="GO" id="GO:0019878">
    <property type="term" value="P:lysine biosynthetic process via aminoadipic acid"/>
    <property type="evidence" value="ECO:0007669"/>
    <property type="project" value="TreeGrafter"/>
</dbReference>
<keyword evidence="5" id="KW-1185">Reference proteome</keyword>
<dbReference type="GO" id="GO:0008897">
    <property type="term" value="F:holo-[acyl-carrier-protein] synthase activity"/>
    <property type="evidence" value="ECO:0007669"/>
    <property type="project" value="InterPro"/>
</dbReference>
<dbReference type="PANTHER" id="PTHR12215:SF10">
    <property type="entry name" value="L-AMINOADIPATE-SEMIALDEHYDE DEHYDROGENASE-PHOSPHOPANTETHEINYL TRANSFERASE"/>
    <property type="match status" value="1"/>
</dbReference>
<dbReference type="GO" id="GO:0005829">
    <property type="term" value="C:cytosol"/>
    <property type="evidence" value="ECO:0007669"/>
    <property type="project" value="TreeGrafter"/>
</dbReference>
<accession>A0A101SZ94</accession>
<dbReference type="Gene3D" id="3.90.470.20">
    <property type="entry name" value="4'-phosphopantetheinyl transferase domain"/>
    <property type="match status" value="2"/>
</dbReference>
<dbReference type="InterPro" id="IPR008278">
    <property type="entry name" value="4-PPantetheinyl_Trfase_dom"/>
</dbReference>
<dbReference type="SUPFAM" id="SSF56214">
    <property type="entry name" value="4'-phosphopantetheinyl transferase"/>
    <property type="match status" value="2"/>
</dbReference>
<dbReference type="RefSeq" id="WP_061924422.1">
    <property type="nucleotide sequence ID" value="NZ_KQ948860.1"/>
</dbReference>
<keyword evidence="2" id="KW-0808">Transferase</keyword>
<proteinExistence type="inferred from homology"/>
<gene>
    <name evidence="4" type="ORF">AQJ66_21025</name>
</gene>
<evidence type="ECO:0000259" key="3">
    <source>
        <dbReference type="Pfam" id="PF01648"/>
    </source>
</evidence>
<name>A0A101SZ94_9ACTN</name>
<evidence type="ECO:0000313" key="4">
    <source>
        <dbReference type="EMBL" id="KUN82852.1"/>
    </source>
</evidence>
<dbReference type="GO" id="GO:0000287">
    <property type="term" value="F:magnesium ion binding"/>
    <property type="evidence" value="ECO:0007669"/>
    <property type="project" value="InterPro"/>
</dbReference>
<dbReference type="InterPro" id="IPR050559">
    <property type="entry name" value="P-Pant_transferase_sf"/>
</dbReference>
<dbReference type="OrthoDB" id="190168at2"/>
<dbReference type="InterPro" id="IPR037143">
    <property type="entry name" value="4-PPantetheinyl_Trfase_dom_sf"/>
</dbReference>
<reference evidence="4 5" key="1">
    <citation type="submission" date="2015-10" db="EMBL/GenBank/DDBJ databases">
        <title>Draft genome sequence of Streptomyces bungoensis DSM 41781, type strain for the species Streptomyces bungoensis.</title>
        <authorList>
            <person name="Ruckert C."/>
            <person name="Winkler A."/>
            <person name="Kalinowski J."/>
            <person name="Kampfer P."/>
            <person name="Glaeser S."/>
        </authorList>
    </citation>
    <scope>NUCLEOTIDE SEQUENCE [LARGE SCALE GENOMIC DNA]</scope>
    <source>
        <strain evidence="4 5">DSM 41781</strain>
    </source>
</reference>
<evidence type="ECO:0000313" key="5">
    <source>
        <dbReference type="Proteomes" id="UP000053024"/>
    </source>
</evidence>
<feature type="domain" description="4'-phosphopantetheinyl transferase" evidence="3">
    <location>
        <begin position="140"/>
        <end position="224"/>
    </location>
</feature>
<organism evidence="4 5">
    <name type="scientific">Streptomyces bungoensis</name>
    <dbReference type="NCBI Taxonomy" id="285568"/>
    <lineage>
        <taxon>Bacteria</taxon>
        <taxon>Bacillati</taxon>
        <taxon>Actinomycetota</taxon>
        <taxon>Actinomycetes</taxon>
        <taxon>Kitasatosporales</taxon>
        <taxon>Streptomycetaceae</taxon>
        <taxon>Streptomyces</taxon>
    </lineage>
</organism>
<sequence>MSRHGGPRPPLPTPSRVAGPAGPWARLLHDLDTAGVGLVYASLADWRSLLPPEEERRPLLGRDWTRYSRLKGDQLRDRFLTTRLLIRHTAAVALGTEPTSLELSYGLNGRVRLRGYDQIDVSLSHTGDLLLCGITSLGVIGVDTEPLTRRLSGRDVETLMCTAPERLRLAAVPAEELNGALLTLWTLKEAYSKALGQGLRFPFTEFGFRTPTGPNPGAGTAEEAAETVLLERSNGTPVADDTWRFATFTLPTGHLAAIALQDTRRSDQPDTRAGTALNRQILAAIGSWGR</sequence>
<evidence type="ECO:0000256" key="2">
    <source>
        <dbReference type="ARBA" id="ARBA00022679"/>
    </source>
</evidence>
<dbReference type="EMBL" id="LMWX01000033">
    <property type="protein sequence ID" value="KUN82852.1"/>
    <property type="molecule type" value="Genomic_DNA"/>
</dbReference>
<dbReference type="Pfam" id="PF01648">
    <property type="entry name" value="ACPS"/>
    <property type="match status" value="1"/>
</dbReference>
<evidence type="ECO:0000256" key="1">
    <source>
        <dbReference type="ARBA" id="ARBA00010990"/>
    </source>
</evidence>
<comment type="similarity">
    <text evidence="1">Belongs to the P-Pant transferase superfamily. Gsp/Sfp/HetI/AcpT family.</text>
</comment>
<dbReference type="Proteomes" id="UP000053024">
    <property type="component" value="Unassembled WGS sequence"/>
</dbReference>
<dbReference type="STRING" id="285568.AQJ66_21025"/>
<comment type="caution">
    <text evidence="4">The sequence shown here is derived from an EMBL/GenBank/DDBJ whole genome shotgun (WGS) entry which is preliminary data.</text>
</comment>
<dbReference type="AlphaFoldDB" id="A0A101SZ94"/>
<protein>
    <recommendedName>
        <fullName evidence="3">4'-phosphopantetheinyl transferase domain-containing protein</fullName>
    </recommendedName>
</protein>